<keyword evidence="2" id="KW-1185">Reference proteome</keyword>
<reference evidence="3" key="2">
    <citation type="submission" date="2023-11" db="UniProtKB">
        <authorList>
            <consortium name="WormBaseParasite"/>
        </authorList>
    </citation>
    <scope>IDENTIFICATION</scope>
</reference>
<evidence type="ECO:0000256" key="1">
    <source>
        <dbReference type="SAM" id="Phobius"/>
    </source>
</evidence>
<feature type="transmembrane region" description="Helical" evidence="1">
    <location>
        <begin position="52"/>
        <end position="70"/>
    </location>
</feature>
<evidence type="ECO:0000313" key="2">
    <source>
        <dbReference type="Proteomes" id="UP000050795"/>
    </source>
</evidence>
<sequence length="82" mass="9363">MSRSDSCPIHHFPFRLPFEQQPGVQCSSMFSSLVCVSYLISIFCHVFAEQQVLCWVVSIVFIVNSFWPAMLSSLWGDREGIC</sequence>
<feature type="transmembrane region" description="Helical" evidence="1">
    <location>
        <begin position="22"/>
        <end position="40"/>
    </location>
</feature>
<keyword evidence="1" id="KW-0472">Membrane</keyword>
<accession>A0AA85J000</accession>
<dbReference type="AlphaFoldDB" id="A0AA85J000"/>
<reference evidence="2" key="1">
    <citation type="submission" date="2022-06" db="EMBL/GenBank/DDBJ databases">
        <authorList>
            <person name="Berger JAMES D."/>
            <person name="Berger JAMES D."/>
        </authorList>
    </citation>
    <scope>NUCLEOTIDE SEQUENCE [LARGE SCALE GENOMIC DNA]</scope>
</reference>
<keyword evidence="1" id="KW-1133">Transmembrane helix</keyword>
<organism evidence="2 3">
    <name type="scientific">Trichobilharzia regenti</name>
    <name type="common">Nasal bird schistosome</name>
    <dbReference type="NCBI Taxonomy" id="157069"/>
    <lineage>
        <taxon>Eukaryota</taxon>
        <taxon>Metazoa</taxon>
        <taxon>Spiralia</taxon>
        <taxon>Lophotrochozoa</taxon>
        <taxon>Platyhelminthes</taxon>
        <taxon>Trematoda</taxon>
        <taxon>Digenea</taxon>
        <taxon>Strigeidida</taxon>
        <taxon>Schistosomatoidea</taxon>
        <taxon>Schistosomatidae</taxon>
        <taxon>Trichobilharzia</taxon>
    </lineage>
</organism>
<keyword evidence="1" id="KW-0812">Transmembrane</keyword>
<dbReference type="Proteomes" id="UP000050795">
    <property type="component" value="Unassembled WGS sequence"/>
</dbReference>
<name>A0AA85J000_TRIRE</name>
<evidence type="ECO:0000313" key="3">
    <source>
        <dbReference type="WBParaSite" id="TREG1_119570.1"/>
    </source>
</evidence>
<protein>
    <submittedName>
        <fullName evidence="3">Uncharacterized protein</fullName>
    </submittedName>
</protein>
<dbReference type="WBParaSite" id="TREG1_119570.1">
    <property type="protein sequence ID" value="TREG1_119570.1"/>
    <property type="gene ID" value="TREG1_119570"/>
</dbReference>
<proteinExistence type="predicted"/>